<dbReference type="AlphaFoldDB" id="A0AAW7ZCN2"/>
<evidence type="ECO:0008006" key="3">
    <source>
        <dbReference type="Google" id="ProtNLM"/>
    </source>
</evidence>
<reference evidence="1" key="2">
    <citation type="submission" date="2023-03" db="EMBL/GenBank/DDBJ databases">
        <authorList>
            <person name="Zhang Z."/>
        </authorList>
    </citation>
    <scope>NUCLEOTIDE SEQUENCE</scope>
    <source>
        <strain evidence="1">DSA</strain>
    </source>
</reference>
<protein>
    <recommendedName>
        <fullName evidence="3">Anti-bacteriophage protein A/HamA C-terminal domain-containing protein</fullName>
    </recommendedName>
</protein>
<reference evidence="1" key="1">
    <citation type="journal article" date="2023" name="J. Hazard. Mater.">
        <title>Anaerobic biodegradation of pyrene and benzo[a]pyrene by a new sulfate-reducing Desulforamulus aquiferis strain DSA.</title>
        <authorList>
            <person name="Zhang Z."/>
            <person name="Sun J."/>
            <person name="Gong X."/>
            <person name="Wang C."/>
            <person name="Wang H."/>
        </authorList>
    </citation>
    <scope>NUCLEOTIDE SEQUENCE</scope>
    <source>
        <strain evidence="1">DSA</strain>
    </source>
</reference>
<evidence type="ECO:0000313" key="2">
    <source>
        <dbReference type="Proteomes" id="UP001172911"/>
    </source>
</evidence>
<name>A0AAW7ZCN2_9FIRM</name>
<comment type="caution">
    <text evidence="1">The sequence shown here is derived from an EMBL/GenBank/DDBJ whole genome shotgun (WGS) entry which is preliminary data.</text>
</comment>
<dbReference type="Proteomes" id="UP001172911">
    <property type="component" value="Unassembled WGS sequence"/>
</dbReference>
<dbReference type="EMBL" id="JARPTC010000009">
    <property type="protein sequence ID" value="MDO7786999.1"/>
    <property type="molecule type" value="Genomic_DNA"/>
</dbReference>
<gene>
    <name evidence="1" type="ORF">P6N53_07200</name>
</gene>
<accession>A0AAW7ZCN2</accession>
<evidence type="ECO:0000313" key="1">
    <source>
        <dbReference type="EMBL" id="MDO7786999.1"/>
    </source>
</evidence>
<keyword evidence="2" id="KW-1185">Reference proteome</keyword>
<proteinExistence type="predicted"/>
<organism evidence="1 2">
    <name type="scientific">Desulforamulus aquiferis</name>
    <dbReference type="NCBI Taxonomy" id="1397668"/>
    <lineage>
        <taxon>Bacteria</taxon>
        <taxon>Bacillati</taxon>
        <taxon>Bacillota</taxon>
        <taxon>Clostridia</taxon>
        <taxon>Eubacteriales</taxon>
        <taxon>Peptococcaceae</taxon>
        <taxon>Desulforamulus</taxon>
    </lineage>
</organism>
<sequence length="225" mass="25270">MSKFGKITSCNVYVIHVEINDINDRAQEMIDIISDNSWVNKLKPIESKTFEARAKRTIKKLVNDIFLRINNPLSTEFGEYLISYSAVSALEECYQHHKVPLAELLKEKVTGNPGFDFHTETNTMLIAFGEAKYSGSTNPYVNALSQIAKFIALEKDVAEFAILQHFVSSTAMENALNGNKAFTAAFSINTQQPNRIFTNALKSTTLEQLLAYEELYLIGVEICAK</sequence>